<dbReference type="PANTHER" id="PTHR33121">
    <property type="entry name" value="CYCLIC DI-GMP PHOSPHODIESTERASE PDEF"/>
    <property type="match status" value="1"/>
</dbReference>
<dbReference type="CDD" id="cd01949">
    <property type="entry name" value="GGDEF"/>
    <property type="match status" value="1"/>
</dbReference>
<dbReference type="SUPFAM" id="SSF141868">
    <property type="entry name" value="EAL domain-like"/>
    <property type="match status" value="1"/>
</dbReference>
<evidence type="ECO:0000259" key="3">
    <source>
        <dbReference type="PROSITE" id="PS50885"/>
    </source>
</evidence>
<dbReference type="Pfam" id="PF00563">
    <property type="entry name" value="EAL"/>
    <property type="match status" value="1"/>
</dbReference>
<dbReference type="CDD" id="cd01948">
    <property type="entry name" value="EAL"/>
    <property type="match status" value="1"/>
</dbReference>
<dbReference type="Gene3D" id="3.20.20.450">
    <property type="entry name" value="EAL domain"/>
    <property type="match status" value="1"/>
</dbReference>
<name>A0A0F9JZQ8_9ZZZZ</name>
<dbReference type="GO" id="GO:0071111">
    <property type="term" value="F:cyclic-guanylate-specific phosphodiesterase activity"/>
    <property type="evidence" value="ECO:0007669"/>
    <property type="project" value="InterPro"/>
</dbReference>
<dbReference type="Gene3D" id="3.30.70.270">
    <property type="match status" value="1"/>
</dbReference>
<dbReference type="PROSITE" id="PS50887">
    <property type="entry name" value="GGDEF"/>
    <property type="match status" value="1"/>
</dbReference>
<organism evidence="5">
    <name type="scientific">marine sediment metagenome</name>
    <dbReference type="NCBI Taxonomy" id="412755"/>
    <lineage>
        <taxon>unclassified sequences</taxon>
        <taxon>metagenomes</taxon>
        <taxon>ecological metagenomes</taxon>
    </lineage>
</organism>
<dbReference type="SUPFAM" id="SSF55073">
    <property type="entry name" value="Nucleotide cyclase"/>
    <property type="match status" value="1"/>
</dbReference>
<accession>A0A0F9JZQ8</accession>
<protein>
    <submittedName>
        <fullName evidence="5">Uncharacterized protein</fullName>
    </submittedName>
</protein>
<dbReference type="PROSITE" id="PS50885">
    <property type="entry name" value="HAMP"/>
    <property type="match status" value="1"/>
</dbReference>
<dbReference type="InterPro" id="IPR000160">
    <property type="entry name" value="GGDEF_dom"/>
</dbReference>
<reference evidence="5" key="1">
    <citation type="journal article" date="2015" name="Nature">
        <title>Complex archaea that bridge the gap between prokaryotes and eukaryotes.</title>
        <authorList>
            <person name="Spang A."/>
            <person name="Saw J.H."/>
            <person name="Jorgensen S.L."/>
            <person name="Zaremba-Niedzwiedzka K."/>
            <person name="Martijn J."/>
            <person name="Lind A.E."/>
            <person name="van Eijk R."/>
            <person name="Schleper C."/>
            <person name="Guy L."/>
            <person name="Ettema T.J."/>
        </authorList>
    </citation>
    <scope>NUCLEOTIDE SEQUENCE</scope>
</reference>
<dbReference type="Pfam" id="PF00990">
    <property type="entry name" value="GGDEF"/>
    <property type="match status" value="1"/>
</dbReference>
<dbReference type="InterPro" id="IPR029150">
    <property type="entry name" value="dCache_3"/>
</dbReference>
<dbReference type="SMART" id="SM00267">
    <property type="entry name" value="GGDEF"/>
    <property type="match status" value="1"/>
</dbReference>
<dbReference type="PROSITE" id="PS50883">
    <property type="entry name" value="EAL"/>
    <property type="match status" value="1"/>
</dbReference>
<evidence type="ECO:0000259" key="2">
    <source>
        <dbReference type="PROSITE" id="PS50883"/>
    </source>
</evidence>
<keyword evidence="1" id="KW-0812">Transmembrane</keyword>
<feature type="transmembrane region" description="Helical" evidence="1">
    <location>
        <begin position="237"/>
        <end position="258"/>
    </location>
</feature>
<dbReference type="InterPro" id="IPR035919">
    <property type="entry name" value="EAL_sf"/>
</dbReference>
<dbReference type="SMART" id="SM00052">
    <property type="entry name" value="EAL"/>
    <property type="match status" value="1"/>
</dbReference>
<dbReference type="InterPro" id="IPR029787">
    <property type="entry name" value="Nucleotide_cyclase"/>
</dbReference>
<dbReference type="InterPro" id="IPR050706">
    <property type="entry name" value="Cyclic-di-GMP_PDE-like"/>
</dbReference>
<keyword evidence="1" id="KW-0472">Membrane</keyword>
<dbReference type="InterPro" id="IPR043128">
    <property type="entry name" value="Rev_trsase/Diguanyl_cyclase"/>
</dbReference>
<dbReference type="PANTHER" id="PTHR33121:SF71">
    <property type="entry name" value="OXYGEN SENSOR PROTEIN DOSP"/>
    <property type="match status" value="1"/>
</dbReference>
<evidence type="ECO:0000259" key="4">
    <source>
        <dbReference type="PROSITE" id="PS50887"/>
    </source>
</evidence>
<dbReference type="AlphaFoldDB" id="A0A0F9JZQ8"/>
<dbReference type="EMBL" id="LAZR01009009">
    <property type="protein sequence ID" value="KKM75259.1"/>
    <property type="molecule type" value="Genomic_DNA"/>
</dbReference>
<dbReference type="SMART" id="SM00304">
    <property type="entry name" value="HAMP"/>
    <property type="match status" value="1"/>
</dbReference>
<dbReference type="GO" id="GO:0007165">
    <property type="term" value="P:signal transduction"/>
    <property type="evidence" value="ECO:0007669"/>
    <property type="project" value="InterPro"/>
</dbReference>
<feature type="domain" description="GGDEF" evidence="4">
    <location>
        <begin position="374"/>
        <end position="507"/>
    </location>
</feature>
<feature type="domain" description="HAMP" evidence="3">
    <location>
        <begin position="289"/>
        <end position="342"/>
    </location>
</feature>
<dbReference type="GO" id="GO:0016020">
    <property type="term" value="C:membrane"/>
    <property type="evidence" value="ECO:0007669"/>
    <property type="project" value="InterPro"/>
</dbReference>
<dbReference type="Gene3D" id="6.10.340.10">
    <property type="match status" value="1"/>
</dbReference>
<feature type="domain" description="EAL" evidence="2">
    <location>
        <begin position="515"/>
        <end position="772"/>
    </location>
</feature>
<gene>
    <name evidence="5" type="ORF">LCGC14_1392060</name>
</gene>
<evidence type="ECO:0000313" key="5">
    <source>
        <dbReference type="EMBL" id="KKM75259.1"/>
    </source>
</evidence>
<dbReference type="Pfam" id="PF14827">
    <property type="entry name" value="dCache_3"/>
    <property type="match status" value="1"/>
</dbReference>
<comment type="caution">
    <text evidence="5">The sequence shown here is derived from an EMBL/GenBank/DDBJ whole genome shotgun (WGS) entry which is preliminary data.</text>
</comment>
<dbReference type="InterPro" id="IPR001633">
    <property type="entry name" value="EAL_dom"/>
</dbReference>
<evidence type="ECO:0000256" key="1">
    <source>
        <dbReference type="SAM" id="Phobius"/>
    </source>
</evidence>
<sequence>MWIYQIKLRNKIFLLCAALVLFTTVVIQASTWWASNKYNQQQLVSHVTSAKQVLKSYLSAQEKQLVTAAKVLTSDFGFIRAVATSDEQTIKSVLLNHGERINAALMLLIDLNGNLITSSHQENQSSDLGSESIKYLIAHPGQSFFSTINGELYQLILLPVKAPHTIAYSILGFRINVNSINELKKLTGVDVSFYEGDAHILSSTIRLDSFSDFRNMLKNEVAHWFVIKRPAFITDEMPLSSIAANPIGVMLISSLAPLYKQYDEIVMNNLVLALIVSALASLLSILFARGITTPLSKLSKLAQEYSVGHYQSKIDNKRSSVEAQQLFTAFETMGERIKQREDKILYQAQHDILTGLYNAETIKEKLIDYLADDNKKLLITFSIRNFRQINDRLGPDIADQCLKTLAMRLNSTQIVDVIASARLDGIEFFSLINVSTHISVINQVDGFLTALEGTLNVSNISVNLELNAGVVIYPDHGQLSQILLRRASVALDHARKNSIRTYLYTQGEDEQYLERLHIIDALKKTLKINPSINQELFMVYQPKIDLKEQTIKAEALIRWIHTEKGFISPELFVALAEQAGLIIDLTNWVIDAVFQQMAKWQRGEVSIPVSINVSAQDLNNEQFESNILKQAEKYQVDIQDVMLEITERDIMHNEQKVIQSLKSLKSHGFMISIDDYGIGQSSLSKLKELPVHEIKLDKSFIMPLSESEKDRLIVRSTIQLAHALDFKVVAEGVENKASLDILEELGCDQIQGYFISKPLKVEDFNQWREKYVEDNFI</sequence>
<dbReference type="Pfam" id="PF00672">
    <property type="entry name" value="HAMP"/>
    <property type="match status" value="1"/>
</dbReference>
<feature type="transmembrane region" description="Helical" evidence="1">
    <location>
        <begin position="270"/>
        <end position="291"/>
    </location>
</feature>
<proteinExistence type="predicted"/>
<dbReference type="InterPro" id="IPR003660">
    <property type="entry name" value="HAMP_dom"/>
</dbReference>
<dbReference type="NCBIfam" id="TIGR00254">
    <property type="entry name" value="GGDEF"/>
    <property type="match status" value="1"/>
</dbReference>
<keyword evidence="1" id="KW-1133">Transmembrane helix</keyword>